<protein>
    <submittedName>
        <fullName evidence="1">Assembly chaperone of RPL4</fullName>
    </submittedName>
</protein>
<accession>A0A1V2L916</accession>
<evidence type="ECO:0000313" key="1">
    <source>
        <dbReference type="EMBL" id="ONH68389.1"/>
    </source>
</evidence>
<keyword evidence="2" id="KW-1185">Reference proteome</keyword>
<proteinExistence type="predicted"/>
<dbReference type="VEuPathDB" id="FungiDB:BON22_1938"/>
<gene>
    <name evidence="1" type="ORF">BON22_1938</name>
</gene>
<comment type="caution">
    <text evidence="1">The sequence shown here is derived from an EMBL/GenBank/DDBJ whole genome shotgun (WGS) entry which is preliminary data.</text>
</comment>
<evidence type="ECO:0000313" key="2">
    <source>
        <dbReference type="Proteomes" id="UP000189513"/>
    </source>
</evidence>
<name>A0A1V2L916_CYBFA</name>
<dbReference type="CDD" id="cd24142">
    <property type="entry name" value="ACL4-like"/>
    <property type="match status" value="1"/>
</dbReference>
<dbReference type="AlphaFoldDB" id="A0A1V2L916"/>
<dbReference type="STRING" id="36022.A0A1V2L916"/>
<sequence length="243" mass="27903">MLRRHIYFEQACNLDPDAGEGAEKFLYMGQIVGGRRGLELIDHGIASLTTKFEQDQDITILNQGIFAEIEIWMTDLCMDPEAEEKCNELIAQSLGLDDTNPESWSLLASIRISQQRIEEAQEGVKKSWELFEKRKLTLEENQDQDQDASNLPLNYLLYELGASIASNVRDIDEDNAESYYLEGFAHYLYIKKTQYDSQIGEFDPDKFEQFTIDSTVGFEDNAKLAKKAFDTIMIMIMIMIMFS</sequence>
<dbReference type="EMBL" id="MPUK01000003">
    <property type="protein sequence ID" value="ONH68389.1"/>
    <property type="molecule type" value="Genomic_DNA"/>
</dbReference>
<dbReference type="Proteomes" id="UP000189513">
    <property type="component" value="Unassembled WGS sequence"/>
</dbReference>
<reference evidence="2" key="1">
    <citation type="journal article" date="2017" name="Genome Announc.">
        <title>Genome sequences of Cyberlindnera fabianii 65, Pichia kudriavzevii 129, and Saccharomyces cerevisiae 131 isolated from fermented masau fruits in Zimbabwe.</title>
        <authorList>
            <person name="van Rijswijck I.M.H."/>
            <person name="Derks M.F.L."/>
            <person name="Abee T."/>
            <person name="de Ridder D."/>
            <person name="Smid E.J."/>
        </authorList>
    </citation>
    <scope>NUCLEOTIDE SEQUENCE [LARGE SCALE GENOMIC DNA]</scope>
    <source>
        <strain evidence="2">65</strain>
    </source>
</reference>
<dbReference type="OMA" id="LYIKKTQ"/>
<organism evidence="1 2">
    <name type="scientific">Cyberlindnera fabianii</name>
    <name type="common">Yeast</name>
    <name type="synonym">Hansenula fabianii</name>
    <dbReference type="NCBI Taxonomy" id="36022"/>
    <lineage>
        <taxon>Eukaryota</taxon>
        <taxon>Fungi</taxon>
        <taxon>Dikarya</taxon>
        <taxon>Ascomycota</taxon>
        <taxon>Saccharomycotina</taxon>
        <taxon>Saccharomycetes</taxon>
        <taxon>Phaffomycetales</taxon>
        <taxon>Phaffomycetaceae</taxon>
        <taxon>Cyberlindnera</taxon>
    </lineage>
</organism>